<dbReference type="RefSeq" id="WP_191763195.1">
    <property type="nucleotide sequence ID" value="NZ_JACSPM010000001.1"/>
</dbReference>
<dbReference type="PANTHER" id="PTHR21666">
    <property type="entry name" value="PEPTIDASE-RELATED"/>
    <property type="match status" value="1"/>
</dbReference>
<accession>A0ABR8WYA4</accession>
<name>A0ABR8WYA4_9MICO</name>
<dbReference type="InterPro" id="IPR006311">
    <property type="entry name" value="TAT_signal"/>
</dbReference>
<dbReference type="EMBL" id="JACSPM010000001">
    <property type="protein sequence ID" value="MBD8022058.1"/>
    <property type="molecule type" value="Genomic_DNA"/>
</dbReference>
<comment type="caution">
    <text evidence="3">The sequence shown here is derived from an EMBL/GenBank/DDBJ whole genome shotgun (WGS) entry which is preliminary data.</text>
</comment>
<gene>
    <name evidence="3" type="ORF">H9622_00460</name>
</gene>
<feature type="non-terminal residue" evidence="3">
    <location>
        <position position="362"/>
    </location>
</feature>
<proteinExistence type="predicted"/>
<keyword evidence="4" id="KW-1185">Reference proteome</keyword>
<dbReference type="PANTHER" id="PTHR21666:SF270">
    <property type="entry name" value="MUREIN HYDROLASE ACTIVATOR ENVC"/>
    <property type="match status" value="1"/>
</dbReference>
<protein>
    <submittedName>
        <fullName evidence="3">Peptidoglycan DD-metalloendopeptidase family protein</fullName>
    </submittedName>
</protein>
<evidence type="ECO:0000256" key="1">
    <source>
        <dbReference type="SAM" id="SignalP"/>
    </source>
</evidence>
<dbReference type="Pfam" id="PF08239">
    <property type="entry name" value="SH3_3"/>
    <property type="match status" value="2"/>
</dbReference>
<dbReference type="Gene3D" id="2.30.30.40">
    <property type="entry name" value="SH3 Domains"/>
    <property type="match status" value="2"/>
</dbReference>
<dbReference type="Pfam" id="PF01551">
    <property type="entry name" value="Peptidase_M23"/>
    <property type="match status" value="1"/>
</dbReference>
<evidence type="ECO:0000259" key="2">
    <source>
        <dbReference type="PROSITE" id="PS51781"/>
    </source>
</evidence>
<feature type="signal peptide" evidence="1">
    <location>
        <begin position="1"/>
        <end position="29"/>
    </location>
</feature>
<dbReference type="InterPro" id="IPR016047">
    <property type="entry name" value="M23ase_b-sheet_dom"/>
</dbReference>
<evidence type="ECO:0000313" key="4">
    <source>
        <dbReference type="Proteomes" id="UP000602532"/>
    </source>
</evidence>
<dbReference type="InterPro" id="IPR050570">
    <property type="entry name" value="Cell_wall_metabolism_enzyme"/>
</dbReference>
<dbReference type="SMART" id="SM00287">
    <property type="entry name" value="SH3b"/>
    <property type="match status" value="2"/>
</dbReference>
<dbReference type="Gene3D" id="2.70.70.10">
    <property type="entry name" value="Glucose Permease (Domain IIA)"/>
    <property type="match status" value="1"/>
</dbReference>
<keyword evidence="1" id="KW-0732">Signal</keyword>
<reference evidence="3 4" key="1">
    <citation type="submission" date="2020-08" db="EMBL/GenBank/DDBJ databases">
        <title>A Genomic Blueprint of the Chicken Gut Microbiome.</title>
        <authorList>
            <person name="Gilroy R."/>
            <person name="Ravi A."/>
            <person name="Getino M."/>
            <person name="Pursley I."/>
            <person name="Horton D.L."/>
            <person name="Alikhan N.-F."/>
            <person name="Baker D."/>
            <person name="Gharbi K."/>
            <person name="Hall N."/>
            <person name="Watson M."/>
            <person name="Adriaenssens E.M."/>
            <person name="Foster-Nyarko E."/>
            <person name="Jarju S."/>
            <person name="Secka A."/>
            <person name="Antonio M."/>
            <person name="Oren A."/>
            <person name="Chaudhuri R."/>
            <person name="La Ragione R.M."/>
            <person name="Hildebrand F."/>
            <person name="Pallen M.J."/>
        </authorList>
    </citation>
    <scope>NUCLEOTIDE SEQUENCE [LARGE SCALE GENOMIC DNA]</scope>
    <source>
        <strain evidence="3 4">Sa1CUA4</strain>
    </source>
</reference>
<feature type="domain" description="SH3b" evidence="2">
    <location>
        <begin position="286"/>
        <end position="348"/>
    </location>
</feature>
<dbReference type="InterPro" id="IPR003646">
    <property type="entry name" value="SH3-like_bac-type"/>
</dbReference>
<organism evidence="3 4">
    <name type="scientific">Microbacterium gallinarum</name>
    <dbReference type="NCBI Taxonomy" id="2762209"/>
    <lineage>
        <taxon>Bacteria</taxon>
        <taxon>Bacillati</taxon>
        <taxon>Actinomycetota</taxon>
        <taxon>Actinomycetes</taxon>
        <taxon>Micrococcales</taxon>
        <taxon>Microbacteriaceae</taxon>
        <taxon>Microbacterium</taxon>
    </lineage>
</organism>
<evidence type="ECO:0000313" key="3">
    <source>
        <dbReference type="EMBL" id="MBD8022058.1"/>
    </source>
</evidence>
<dbReference type="CDD" id="cd12797">
    <property type="entry name" value="M23_peptidase"/>
    <property type="match status" value="1"/>
</dbReference>
<dbReference type="Proteomes" id="UP000602532">
    <property type="component" value="Unassembled WGS sequence"/>
</dbReference>
<dbReference type="SUPFAM" id="SSF51261">
    <property type="entry name" value="Duplicated hybrid motif"/>
    <property type="match status" value="1"/>
</dbReference>
<dbReference type="PROSITE" id="PS51781">
    <property type="entry name" value="SH3B"/>
    <property type="match status" value="1"/>
</dbReference>
<dbReference type="PROSITE" id="PS51318">
    <property type="entry name" value="TAT"/>
    <property type="match status" value="1"/>
</dbReference>
<sequence>MRSPRPFLLAAATAAAVILGGLAPTAAMAASETRAGASMAAQGAATPTPAATESFRLPLAAKTYTVSSYYGSRCIPVQGASTFHYGVDLAAKGGAPIYAIAPGVVTATVNGTSSRVGHISIRHTISGTTYTSIYMHIWSATTHVKVGQTVTAGQRISEVGSSGVSSGNHLHLELWRAGLTSATAENAATFLKARGVDVFASATTVTAKAAPATCTYYTTGDVNLRTGPSTSYSALRLLPRATTVVHVPGRIATGFIPVTVGGQSGWVSATLVSPTKPAPLPAAVPVTTYTATAALAFKATASASGTSLGVIPQGANVGSIQATSGSWAKVTHGGKTGWVQRSYLTNAPATPPATTPAPAPTT</sequence>
<dbReference type="InterPro" id="IPR011055">
    <property type="entry name" value="Dup_hybrid_motif"/>
</dbReference>
<feature type="chain" id="PRO_5046147589" evidence="1">
    <location>
        <begin position="30"/>
        <end position="362"/>
    </location>
</feature>